<proteinExistence type="predicted"/>
<dbReference type="SUPFAM" id="SSF52799">
    <property type="entry name" value="(Phosphotyrosine protein) phosphatases II"/>
    <property type="match status" value="1"/>
</dbReference>
<evidence type="ECO:0000256" key="1">
    <source>
        <dbReference type="SAM" id="Phobius"/>
    </source>
</evidence>
<dbReference type="Gene3D" id="3.90.190.10">
    <property type="entry name" value="Protein tyrosine phosphatase superfamily"/>
    <property type="match status" value="1"/>
</dbReference>
<dbReference type="InterPro" id="IPR000242">
    <property type="entry name" value="PTP_cat"/>
</dbReference>
<dbReference type="Pfam" id="PF00102">
    <property type="entry name" value="Y_phosphatase"/>
    <property type="match status" value="1"/>
</dbReference>
<dbReference type="WBParaSite" id="Hba_09240">
    <property type="protein sequence ID" value="Hba_09240"/>
    <property type="gene ID" value="Hba_09240"/>
</dbReference>
<evidence type="ECO:0000313" key="3">
    <source>
        <dbReference type="Proteomes" id="UP000095283"/>
    </source>
</evidence>
<dbReference type="InterPro" id="IPR050348">
    <property type="entry name" value="Protein-Tyr_Phosphatase"/>
</dbReference>
<dbReference type="PROSITE" id="PS50055">
    <property type="entry name" value="TYR_PHOSPHATASE_PTP"/>
    <property type="match status" value="1"/>
</dbReference>
<keyword evidence="1" id="KW-0812">Transmembrane</keyword>
<evidence type="ECO:0000259" key="2">
    <source>
        <dbReference type="PROSITE" id="PS50055"/>
    </source>
</evidence>
<evidence type="ECO:0000313" key="4">
    <source>
        <dbReference type="WBParaSite" id="Hba_09240"/>
    </source>
</evidence>
<dbReference type="PANTHER" id="PTHR19134:SF449">
    <property type="entry name" value="TYROSINE-PROTEIN PHOSPHATASE 1"/>
    <property type="match status" value="1"/>
</dbReference>
<protein>
    <submittedName>
        <fullName evidence="4">Tyrosine-protein phosphatase domain-containing protein</fullName>
    </submittedName>
</protein>
<keyword evidence="1" id="KW-1133">Transmembrane helix</keyword>
<dbReference type="PANTHER" id="PTHR19134">
    <property type="entry name" value="RECEPTOR-TYPE TYROSINE-PROTEIN PHOSPHATASE"/>
    <property type="match status" value="1"/>
</dbReference>
<keyword evidence="1" id="KW-0472">Membrane</keyword>
<feature type="transmembrane region" description="Helical" evidence="1">
    <location>
        <begin position="6"/>
        <end position="29"/>
    </location>
</feature>
<keyword evidence="3" id="KW-1185">Reference proteome</keyword>
<accession>A0A1I7WVK3</accession>
<dbReference type="AlphaFoldDB" id="A0A1I7WVK3"/>
<reference evidence="4" key="1">
    <citation type="submission" date="2016-11" db="UniProtKB">
        <authorList>
            <consortium name="WormBaseParasite"/>
        </authorList>
    </citation>
    <scope>IDENTIFICATION</scope>
</reference>
<dbReference type="SMART" id="SM00194">
    <property type="entry name" value="PTPc"/>
    <property type="match status" value="1"/>
</dbReference>
<name>A0A1I7WVK3_HETBA</name>
<dbReference type="Proteomes" id="UP000095283">
    <property type="component" value="Unplaced"/>
</dbReference>
<dbReference type="InterPro" id="IPR029021">
    <property type="entry name" value="Prot-tyrosine_phosphatase-like"/>
</dbReference>
<organism evidence="3 4">
    <name type="scientific">Heterorhabditis bacteriophora</name>
    <name type="common">Entomopathogenic nematode worm</name>
    <dbReference type="NCBI Taxonomy" id="37862"/>
    <lineage>
        <taxon>Eukaryota</taxon>
        <taxon>Metazoa</taxon>
        <taxon>Ecdysozoa</taxon>
        <taxon>Nematoda</taxon>
        <taxon>Chromadorea</taxon>
        <taxon>Rhabditida</taxon>
        <taxon>Rhabditina</taxon>
        <taxon>Rhabditomorpha</taxon>
        <taxon>Strongyloidea</taxon>
        <taxon>Heterorhabditidae</taxon>
        <taxon>Heterorhabditis</taxon>
    </lineage>
</organism>
<dbReference type="GO" id="GO:0004725">
    <property type="term" value="F:protein tyrosine phosphatase activity"/>
    <property type="evidence" value="ECO:0007669"/>
    <property type="project" value="InterPro"/>
</dbReference>
<sequence length="303" mass="34668">MLEAMDIILISIGSILLILFFIVTITVLFHSRRKNQRKAENARRAAAKEYYLDHPVSPLNYTFSDNNEKAKSSLEVPPILLLEQEYASKHFGIMNEEKSTIVVVSESEEMTENTSRNLNIKEQNVSGEISGPVKKANRPSKIQINNTEARAVQAKAVETDHSVKKFEVEISRILSTDHKVLLDEFEILETRDSQRERNCIAAEQNMELNRFMDILPSDDTRVILRGTKNYINASLIDGYCNSGQFIATQGPIGFEETVGRRKESTVDDFWRMVWEKNVRCIIMLTDCMENMKVGTMMQYSSNK</sequence>
<feature type="domain" description="Tyrosine-protein phosphatase" evidence="2">
    <location>
        <begin position="181"/>
        <end position="303"/>
    </location>
</feature>